<evidence type="ECO:0000256" key="1">
    <source>
        <dbReference type="ARBA" id="ARBA00004442"/>
    </source>
</evidence>
<organism evidence="8 9">
    <name type="scientific">Butyricimonas virosa</name>
    <dbReference type="NCBI Taxonomy" id="544645"/>
    <lineage>
        <taxon>Bacteria</taxon>
        <taxon>Pseudomonadati</taxon>
        <taxon>Bacteroidota</taxon>
        <taxon>Bacteroidia</taxon>
        <taxon>Bacteroidales</taxon>
        <taxon>Odoribacteraceae</taxon>
        <taxon>Butyricimonas</taxon>
    </lineage>
</organism>
<evidence type="ECO:0000259" key="6">
    <source>
        <dbReference type="Pfam" id="PF07980"/>
    </source>
</evidence>
<keyword evidence="4" id="KW-0472">Membrane</keyword>
<keyword evidence="3" id="KW-0732">Signal</keyword>
<feature type="domain" description="SusD-like N-terminal" evidence="7">
    <location>
        <begin position="22"/>
        <end position="209"/>
    </location>
</feature>
<sequence length="499" mass="57536">MKRTVLYGILGLTLLCTTSCEKWLDVNPKSEIKADKLFDTEAGFKDALTGLYINMTSKDVYGANLSWQAIEFMAGQYDGGNSSYIELQKYNFEHNTSKNFIDAVWAKEYNIISEANLLLESLEEKGNILNPTLYNVIKGEALAIRAMCHFDLIRLFAKGNLTDRREILAEPCIPYVTEYSKEITGQQTYEATLQQLHQDLNDALSYLKSDPLYTGTEERPEDYENVTDDIFFKGTSSKGRETRLSYPAVLLLNARVYLWEGNQEKALENAEDLIESYEQYVAQGKKQWATESSHVSSEGESRDYVFKGELLFALDVQKLEKYIENAYSENVNGNYNNDRLIQSGQFVEELFTSLSTSDLRFRKQWQITGDNFLTIKIRKTEGTLYTNYLPLMRISEAYLIAAECLKGSNKKQAVEYMNFLKNKRNIPASAFLPEDISVEDLQQEIIQDYRREFTQEGQLFFCYKRLGLQTFPGIQYDTMTDIQYQLPYPDIENELGQRQ</sequence>
<dbReference type="Gene3D" id="1.25.40.390">
    <property type="match status" value="1"/>
</dbReference>
<dbReference type="InterPro" id="IPR033985">
    <property type="entry name" value="SusD-like_N"/>
</dbReference>
<dbReference type="InterPro" id="IPR012944">
    <property type="entry name" value="SusD_RagB_dom"/>
</dbReference>
<dbReference type="InterPro" id="IPR011990">
    <property type="entry name" value="TPR-like_helical_dom_sf"/>
</dbReference>
<dbReference type="AlphaFoldDB" id="A0A921H308"/>
<dbReference type="GO" id="GO:0009279">
    <property type="term" value="C:cell outer membrane"/>
    <property type="evidence" value="ECO:0007669"/>
    <property type="project" value="UniProtKB-SubCell"/>
</dbReference>
<dbReference type="Pfam" id="PF07980">
    <property type="entry name" value="SusD_RagB"/>
    <property type="match status" value="1"/>
</dbReference>
<reference evidence="8" key="1">
    <citation type="journal article" date="2021" name="PeerJ">
        <title>Extensive microbial diversity within the chicken gut microbiome revealed by metagenomics and culture.</title>
        <authorList>
            <person name="Gilroy R."/>
            <person name="Ravi A."/>
            <person name="Getino M."/>
            <person name="Pursley I."/>
            <person name="Horton D.L."/>
            <person name="Alikhan N.F."/>
            <person name="Baker D."/>
            <person name="Gharbi K."/>
            <person name="Hall N."/>
            <person name="Watson M."/>
            <person name="Adriaenssens E.M."/>
            <person name="Foster-Nyarko E."/>
            <person name="Jarju S."/>
            <person name="Secka A."/>
            <person name="Antonio M."/>
            <person name="Oren A."/>
            <person name="Chaudhuri R.R."/>
            <person name="La Ragione R."/>
            <person name="Hildebrand F."/>
            <person name="Pallen M.J."/>
        </authorList>
    </citation>
    <scope>NUCLEOTIDE SEQUENCE</scope>
    <source>
        <strain evidence="8">6966</strain>
    </source>
</reference>
<evidence type="ECO:0000313" key="8">
    <source>
        <dbReference type="EMBL" id="HJF70304.1"/>
    </source>
</evidence>
<comment type="caution">
    <text evidence="8">The sequence shown here is derived from an EMBL/GenBank/DDBJ whole genome shotgun (WGS) entry which is preliminary data.</text>
</comment>
<gene>
    <name evidence="8" type="ORF">K8V05_06085</name>
</gene>
<proteinExistence type="inferred from homology"/>
<reference evidence="8" key="2">
    <citation type="submission" date="2021-09" db="EMBL/GenBank/DDBJ databases">
        <authorList>
            <person name="Gilroy R."/>
        </authorList>
    </citation>
    <scope>NUCLEOTIDE SEQUENCE</scope>
    <source>
        <strain evidence="8">6966</strain>
    </source>
</reference>
<evidence type="ECO:0000256" key="5">
    <source>
        <dbReference type="ARBA" id="ARBA00023237"/>
    </source>
</evidence>
<evidence type="ECO:0000256" key="2">
    <source>
        <dbReference type="ARBA" id="ARBA00006275"/>
    </source>
</evidence>
<dbReference type="Pfam" id="PF14322">
    <property type="entry name" value="SusD-like_3"/>
    <property type="match status" value="1"/>
</dbReference>
<evidence type="ECO:0000256" key="3">
    <source>
        <dbReference type="ARBA" id="ARBA00022729"/>
    </source>
</evidence>
<evidence type="ECO:0000256" key="4">
    <source>
        <dbReference type="ARBA" id="ARBA00023136"/>
    </source>
</evidence>
<feature type="domain" description="RagB/SusD" evidence="6">
    <location>
        <begin position="328"/>
        <end position="466"/>
    </location>
</feature>
<keyword evidence="5" id="KW-0998">Cell outer membrane</keyword>
<evidence type="ECO:0000259" key="7">
    <source>
        <dbReference type="Pfam" id="PF14322"/>
    </source>
</evidence>
<comment type="subcellular location">
    <subcellularLocation>
        <location evidence="1">Cell outer membrane</location>
    </subcellularLocation>
</comment>
<dbReference type="SUPFAM" id="SSF48452">
    <property type="entry name" value="TPR-like"/>
    <property type="match status" value="1"/>
</dbReference>
<dbReference type="Proteomes" id="UP000742098">
    <property type="component" value="Unassembled WGS sequence"/>
</dbReference>
<comment type="similarity">
    <text evidence="2">Belongs to the SusD family.</text>
</comment>
<name>A0A921H308_9BACT</name>
<protein>
    <submittedName>
        <fullName evidence="8">RagB/SusD family nutrient uptake outer membrane protein</fullName>
    </submittedName>
</protein>
<accession>A0A921H308</accession>
<dbReference type="EMBL" id="DYVS01000104">
    <property type="protein sequence ID" value="HJF70304.1"/>
    <property type="molecule type" value="Genomic_DNA"/>
</dbReference>
<evidence type="ECO:0000313" key="9">
    <source>
        <dbReference type="Proteomes" id="UP000742098"/>
    </source>
</evidence>